<organism evidence="1 2">
    <name type="scientific">Candidatus Magnetoglobus multicellularis str. Araruama</name>
    <dbReference type="NCBI Taxonomy" id="890399"/>
    <lineage>
        <taxon>Bacteria</taxon>
        <taxon>Pseudomonadati</taxon>
        <taxon>Thermodesulfobacteriota</taxon>
        <taxon>Desulfobacteria</taxon>
        <taxon>Desulfobacterales</taxon>
        <taxon>Desulfobacteraceae</taxon>
        <taxon>Candidatus Magnetoglobus</taxon>
    </lineage>
</organism>
<evidence type="ECO:0000313" key="1">
    <source>
        <dbReference type="EMBL" id="ETR65603.1"/>
    </source>
</evidence>
<dbReference type="EMBL" id="ATBP01002664">
    <property type="protein sequence ID" value="ETR65603.1"/>
    <property type="molecule type" value="Genomic_DNA"/>
</dbReference>
<name>A0A1V1NSR6_9BACT</name>
<evidence type="ECO:0000313" key="2">
    <source>
        <dbReference type="Proteomes" id="UP000189670"/>
    </source>
</evidence>
<comment type="caution">
    <text evidence="1">The sequence shown here is derived from an EMBL/GenBank/DDBJ whole genome shotgun (WGS) entry which is preliminary data.</text>
</comment>
<protein>
    <submittedName>
        <fullName evidence="1">Family 3 extracellular solute-binding protein</fullName>
    </submittedName>
</protein>
<sequence length="202" mass="23212">MQFIKQLLWICLIFLYCHITICPVSAKEYIFSSSESKGFSIAFMVLREAYQNIGIDIKREKFTSARALIESNNGRTDGEIGRVKGIDRTFKNLLRVPVPVLTIQFAAFSKDNTIQIKGWESLLPYEIAYIRGVKCIKKNLPKGARVNLLTRQEHLFMFIEKNRADIAITSLISSHFVLKSKDIHSIHVVGKLSKVHLYHYLH</sequence>
<gene>
    <name evidence="1" type="ORF">OMM_13993</name>
</gene>
<dbReference type="Proteomes" id="UP000189670">
    <property type="component" value="Unassembled WGS sequence"/>
</dbReference>
<accession>A0A1V1NSR6</accession>
<dbReference type="SUPFAM" id="SSF53850">
    <property type="entry name" value="Periplasmic binding protein-like II"/>
    <property type="match status" value="1"/>
</dbReference>
<feature type="non-terminal residue" evidence="1">
    <location>
        <position position="202"/>
    </location>
</feature>
<proteinExistence type="predicted"/>
<dbReference type="AlphaFoldDB" id="A0A1V1NSR6"/>
<reference evidence="2" key="1">
    <citation type="submission" date="2012-11" db="EMBL/GenBank/DDBJ databases">
        <authorList>
            <person name="Lucero-Rivera Y.E."/>
            <person name="Tovar-Ramirez D."/>
        </authorList>
    </citation>
    <scope>NUCLEOTIDE SEQUENCE [LARGE SCALE GENOMIC DNA]</scope>
    <source>
        <strain evidence="2">Araruama</strain>
    </source>
</reference>